<dbReference type="SUPFAM" id="SSF55979">
    <property type="entry name" value="DNA clamp"/>
    <property type="match status" value="3"/>
</dbReference>
<dbReference type="Pfam" id="PF02768">
    <property type="entry name" value="DNA_pol3_beta_3"/>
    <property type="match status" value="1"/>
</dbReference>
<dbReference type="SMART" id="SM00480">
    <property type="entry name" value="POL3Bc"/>
    <property type="match status" value="1"/>
</dbReference>
<proteinExistence type="inferred from homology"/>
<comment type="similarity">
    <text evidence="2 9">Belongs to the beta sliding clamp family.</text>
</comment>
<keyword evidence="6 9" id="KW-0235">DNA replication</keyword>
<dbReference type="PIRSF" id="PIRSF000804">
    <property type="entry name" value="DNA_pol_III_b"/>
    <property type="match status" value="1"/>
</dbReference>
<keyword evidence="5 9" id="KW-0548">Nucleotidyltransferase</keyword>
<evidence type="ECO:0000259" key="12">
    <source>
        <dbReference type="Pfam" id="PF02768"/>
    </source>
</evidence>
<dbReference type="PANTHER" id="PTHR30478:SF0">
    <property type="entry name" value="BETA SLIDING CLAMP"/>
    <property type="match status" value="1"/>
</dbReference>
<evidence type="ECO:0000256" key="6">
    <source>
        <dbReference type="ARBA" id="ARBA00022705"/>
    </source>
</evidence>
<evidence type="ECO:0000259" key="11">
    <source>
        <dbReference type="Pfam" id="PF02767"/>
    </source>
</evidence>
<reference evidence="13" key="1">
    <citation type="submission" date="2022-06" db="EMBL/GenBank/DDBJ databases">
        <title>Genome sequence of Phormidium yuhuli AB48 isolated from an industrial photobioreactor environment.</title>
        <authorList>
            <person name="Qiu Y."/>
            <person name="Noonan A.J.C."/>
            <person name="Dofher K."/>
            <person name="Koch M."/>
            <person name="Kieft B."/>
            <person name="Lin X."/>
            <person name="Ziels R.M."/>
            <person name="Hallam S.J."/>
        </authorList>
    </citation>
    <scope>NUCLEOTIDE SEQUENCE</scope>
    <source>
        <strain evidence="13">AB48</strain>
    </source>
</reference>
<keyword evidence="3 9" id="KW-0963">Cytoplasm</keyword>
<keyword evidence="7 9" id="KW-0239">DNA-directed DNA polymerase</keyword>
<evidence type="ECO:0000313" key="14">
    <source>
        <dbReference type="Proteomes" id="UP001056708"/>
    </source>
</evidence>
<sequence>MKLVCTQGELNTHLSLAIHAVPSRPTHPVLANVRLTADAQQQQIQLTGFDLSLGIRTSFPAQVEASGDVALPAKLLNDIVSRLPEGDLTLEHQEDSYQTTLTSVSGTYKVQGMSVEEFPELPAIEDGKVIQLGSESLLEGLRGTLFATSSDETKQVLTGVHLAVRADGIEFAATDGHRLAVVEALNDGDSPAINVGDDEVFEVTVPAQALRELERTIGKRATPTPLTLSVDEGQAVFELADRRLTSRTLEGAYPAYRQLIPREFENQANLDRRALLSALERIAVIADRKNNIVKFSFDSSGQQVTLGVDAADVGSGTECLPAQISGESLDIAFNVKYVMESLRNLQSTEIQLQLNTATSPVILTPLGGTKMIHLVMPVQIRE</sequence>
<evidence type="ECO:0000256" key="9">
    <source>
        <dbReference type="PIRNR" id="PIRNR000804"/>
    </source>
</evidence>
<dbReference type="InterPro" id="IPR022637">
    <property type="entry name" value="DNA_polIII_beta_cen"/>
</dbReference>
<dbReference type="Pfam" id="PF00712">
    <property type="entry name" value="DNA_pol3_beta"/>
    <property type="match status" value="1"/>
</dbReference>
<dbReference type="NCBIfam" id="TIGR00663">
    <property type="entry name" value="dnan"/>
    <property type="match status" value="1"/>
</dbReference>
<evidence type="ECO:0000256" key="8">
    <source>
        <dbReference type="ARBA" id="ARBA00023125"/>
    </source>
</evidence>
<dbReference type="InterPro" id="IPR046938">
    <property type="entry name" value="DNA_clamp_sf"/>
</dbReference>
<evidence type="ECO:0000256" key="4">
    <source>
        <dbReference type="ARBA" id="ARBA00022679"/>
    </source>
</evidence>
<evidence type="ECO:0000256" key="1">
    <source>
        <dbReference type="ARBA" id="ARBA00004496"/>
    </source>
</evidence>
<feature type="domain" description="DNA polymerase III beta sliding clamp central" evidence="11">
    <location>
        <begin position="134"/>
        <end position="254"/>
    </location>
</feature>
<dbReference type="CDD" id="cd00140">
    <property type="entry name" value="beta_clamp"/>
    <property type="match status" value="1"/>
</dbReference>
<dbReference type="Gene3D" id="3.10.150.10">
    <property type="entry name" value="DNA Polymerase III, subunit A, domain 2"/>
    <property type="match status" value="1"/>
</dbReference>
<comment type="subcellular location">
    <subcellularLocation>
        <location evidence="1 9">Cytoplasm</location>
    </subcellularLocation>
</comment>
<dbReference type="Gene3D" id="3.70.10.10">
    <property type="match status" value="1"/>
</dbReference>
<gene>
    <name evidence="13" type="primary">dnaN</name>
    <name evidence="13" type="ORF">NEA10_15460</name>
</gene>
<evidence type="ECO:0000313" key="13">
    <source>
        <dbReference type="EMBL" id="USR90230.1"/>
    </source>
</evidence>
<feature type="domain" description="DNA polymerase III beta sliding clamp N-terminal" evidence="10">
    <location>
        <begin position="1"/>
        <end position="122"/>
    </location>
</feature>
<organism evidence="13 14">
    <name type="scientific">Phormidium yuhuli AB48</name>
    <dbReference type="NCBI Taxonomy" id="2940671"/>
    <lineage>
        <taxon>Bacteria</taxon>
        <taxon>Bacillati</taxon>
        <taxon>Cyanobacteriota</taxon>
        <taxon>Cyanophyceae</taxon>
        <taxon>Oscillatoriophycideae</taxon>
        <taxon>Oscillatoriales</taxon>
        <taxon>Oscillatoriaceae</taxon>
        <taxon>Phormidium</taxon>
        <taxon>Phormidium yuhuli</taxon>
    </lineage>
</organism>
<evidence type="ECO:0000256" key="2">
    <source>
        <dbReference type="ARBA" id="ARBA00010752"/>
    </source>
</evidence>
<keyword evidence="14" id="KW-1185">Reference proteome</keyword>
<dbReference type="InterPro" id="IPR001001">
    <property type="entry name" value="DNA_polIII_beta"/>
</dbReference>
<comment type="subunit">
    <text evidence="9">Forms a ring-shaped head-to-tail homodimer around DNA.</text>
</comment>
<dbReference type="InterPro" id="IPR022634">
    <property type="entry name" value="DNA_polIII_beta_N"/>
</dbReference>
<dbReference type="RefSeq" id="WP_252662162.1">
    <property type="nucleotide sequence ID" value="NZ_CP098611.1"/>
</dbReference>
<dbReference type="InterPro" id="IPR022635">
    <property type="entry name" value="DNA_polIII_beta_C"/>
</dbReference>
<comment type="function">
    <text evidence="9">Confers DNA tethering and processivity to DNA polymerases and other proteins. Acts as a clamp, forming a ring around DNA (a reaction catalyzed by the clamp-loading complex) which diffuses in an ATP-independent manner freely and bidirectionally along dsDNA. Initially characterized for its ability to contact the catalytic subunit of DNA polymerase III (Pol III), a complex, multichain enzyme responsible for most of the replicative synthesis in bacteria; Pol III exhibits 3'-5' exonuclease proofreading activity. The beta chain is required for initiation of replication as well as for processivity of DNA replication.</text>
</comment>
<dbReference type="GO" id="GO:0003887">
    <property type="term" value="F:DNA-directed DNA polymerase activity"/>
    <property type="evidence" value="ECO:0007669"/>
    <property type="project" value="UniProtKB-EC"/>
</dbReference>
<accession>A0ABY5AMI7</accession>
<dbReference type="Pfam" id="PF02767">
    <property type="entry name" value="DNA_pol3_beta_2"/>
    <property type="match status" value="1"/>
</dbReference>
<feature type="domain" description="DNA polymerase III beta sliding clamp C-terminal" evidence="12">
    <location>
        <begin position="257"/>
        <end position="378"/>
    </location>
</feature>
<name>A0ABY5AMI7_9CYAN</name>
<evidence type="ECO:0000256" key="7">
    <source>
        <dbReference type="ARBA" id="ARBA00022932"/>
    </source>
</evidence>
<dbReference type="PANTHER" id="PTHR30478">
    <property type="entry name" value="DNA POLYMERASE III SUBUNIT BETA"/>
    <property type="match status" value="1"/>
</dbReference>
<evidence type="ECO:0000256" key="5">
    <source>
        <dbReference type="ARBA" id="ARBA00022695"/>
    </source>
</evidence>
<evidence type="ECO:0000259" key="10">
    <source>
        <dbReference type="Pfam" id="PF00712"/>
    </source>
</evidence>
<dbReference type="Proteomes" id="UP001056708">
    <property type="component" value="Chromosome"/>
</dbReference>
<dbReference type="EMBL" id="CP098611">
    <property type="protein sequence ID" value="USR90230.1"/>
    <property type="molecule type" value="Genomic_DNA"/>
</dbReference>
<keyword evidence="4 9" id="KW-0808">Transferase</keyword>
<keyword evidence="8" id="KW-0238">DNA-binding</keyword>
<evidence type="ECO:0000256" key="3">
    <source>
        <dbReference type="ARBA" id="ARBA00022490"/>
    </source>
</evidence>
<protein>
    <recommendedName>
        <fullName evidence="9">Beta sliding clamp</fullName>
    </recommendedName>
</protein>